<dbReference type="Pfam" id="PF19891">
    <property type="entry name" value="DUF6364"/>
    <property type="match status" value="1"/>
</dbReference>
<gene>
    <name evidence="1" type="ORF">SAMN05216252_12732</name>
</gene>
<dbReference type="OrthoDB" id="3855023at2"/>
<organism evidence="1 2">
    <name type="scientific">Actinacidiphila glaucinigra</name>
    <dbReference type="NCBI Taxonomy" id="235986"/>
    <lineage>
        <taxon>Bacteria</taxon>
        <taxon>Bacillati</taxon>
        <taxon>Actinomycetota</taxon>
        <taxon>Actinomycetes</taxon>
        <taxon>Kitasatosporales</taxon>
        <taxon>Streptomycetaceae</taxon>
        <taxon>Actinacidiphila</taxon>
    </lineage>
</organism>
<evidence type="ECO:0000313" key="1">
    <source>
        <dbReference type="EMBL" id="SNT45759.1"/>
    </source>
</evidence>
<evidence type="ECO:0008006" key="3">
    <source>
        <dbReference type="Google" id="ProtNLM"/>
    </source>
</evidence>
<proteinExistence type="predicted"/>
<dbReference type="RefSeq" id="WP_018559404.1">
    <property type="nucleotide sequence ID" value="NZ_CP109201.1"/>
</dbReference>
<name>A0A239MV60_9ACTN</name>
<dbReference type="EMBL" id="FZOF01000027">
    <property type="protein sequence ID" value="SNT45759.1"/>
    <property type="molecule type" value="Genomic_DNA"/>
</dbReference>
<evidence type="ECO:0000313" key="2">
    <source>
        <dbReference type="Proteomes" id="UP000198280"/>
    </source>
</evidence>
<dbReference type="InterPro" id="IPR045944">
    <property type="entry name" value="DUF6364"/>
</dbReference>
<dbReference type="Proteomes" id="UP000198280">
    <property type="component" value="Unassembled WGS sequence"/>
</dbReference>
<dbReference type="AlphaFoldDB" id="A0A239MV60"/>
<reference evidence="1 2" key="1">
    <citation type="submission" date="2017-06" db="EMBL/GenBank/DDBJ databases">
        <authorList>
            <person name="Kim H.J."/>
            <person name="Triplett B.A."/>
        </authorList>
    </citation>
    <scope>NUCLEOTIDE SEQUENCE [LARGE SCALE GENOMIC DNA]</scope>
    <source>
        <strain evidence="1 2">CGMCC 4.1858</strain>
    </source>
</reference>
<sequence>MAKTQLNVRLDEDTVEAARQAAGNRHMSLQEYIEHLVKSDTDPVRKAFLASAANVIEEFGDLIEERVREPRG</sequence>
<keyword evidence="2" id="KW-1185">Reference proteome</keyword>
<protein>
    <recommendedName>
        <fullName evidence="3">Antitoxin</fullName>
    </recommendedName>
</protein>
<accession>A0A239MV60</accession>